<dbReference type="GO" id="GO:0019748">
    <property type="term" value="P:secondary metabolic process"/>
    <property type="evidence" value="ECO:0007669"/>
    <property type="project" value="TreeGrafter"/>
</dbReference>
<dbReference type="GO" id="GO:0016787">
    <property type="term" value="F:hydrolase activity"/>
    <property type="evidence" value="ECO:0007669"/>
    <property type="project" value="UniProtKB-KW"/>
</dbReference>
<dbReference type="CDD" id="cd01292">
    <property type="entry name" value="metallo-dependent_hydrolases"/>
    <property type="match status" value="1"/>
</dbReference>
<evidence type="ECO:0000256" key="1">
    <source>
        <dbReference type="ARBA" id="ARBA00023239"/>
    </source>
</evidence>
<dbReference type="PANTHER" id="PTHR21240">
    <property type="entry name" value="2-AMINO-3-CARBOXYLMUCONATE-6-SEMIALDEHYDE DECARBOXYLASE"/>
    <property type="match status" value="1"/>
</dbReference>
<dbReference type="GO" id="GO:0005737">
    <property type="term" value="C:cytoplasm"/>
    <property type="evidence" value="ECO:0007669"/>
    <property type="project" value="TreeGrafter"/>
</dbReference>
<evidence type="ECO:0000313" key="3">
    <source>
        <dbReference type="EMBL" id="PCK22496.1"/>
    </source>
</evidence>
<dbReference type="InterPro" id="IPR032465">
    <property type="entry name" value="ACMSD"/>
</dbReference>
<dbReference type="SUPFAM" id="SSF51556">
    <property type="entry name" value="Metallo-dependent hydrolases"/>
    <property type="match status" value="1"/>
</dbReference>
<evidence type="ECO:0000313" key="4">
    <source>
        <dbReference type="Proteomes" id="UP000230886"/>
    </source>
</evidence>
<evidence type="ECO:0000259" key="2">
    <source>
        <dbReference type="Pfam" id="PF04909"/>
    </source>
</evidence>
<keyword evidence="1" id="KW-0456">Lyase</keyword>
<dbReference type="Pfam" id="PF04909">
    <property type="entry name" value="Amidohydro_2"/>
    <property type="match status" value="1"/>
</dbReference>
<dbReference type="RefSeq" id="WP_099698969.1">
    <property type="nucleotide sequence ID" value="NZ_NOVD01000069.1"/>
</dbReference>
<feature type="domain" description="Amidohydrolase-related" evidence="2">
    <location>
        <begin position="32"/>
        <end position="302"/>
    </location>
</feature>
<proteinExistence type="predicted"/>
<dbReference type="Gene3D" id="3.20.20.140">
    <property type="entry name" value="Metal-dependent hydrolases"/>
    <property type="match status" value="1"/>
</dbReference>
<dbReference type="PANTHER" id="PTHR21240:SF28">
    <property type="entry name" value="ISO-OROTATE DECARBOXYLASE (EUROFUNG)"/>
    <property type="match status" value="1"/>
</dbReference>
<dbReference type="InterPro" id="IPR006680">
    <property type="entry name" value="Amidohydro-rel"/>
</dbReference>
<dbReference type="GO" id="GO:0016831">
    <property type="term" value="F:carboxy-lyase activity"/>
    <property type="evidence" value="ECO:0007669"/>
    <property type="project" value="InterPro"/>
</dbReference>
<comment type="caution">
    <text evidence="3">The sequence shown here is derived from an EMBL/GenBank/DDBJ whole genome shotgun (WGS) entry which is preliminary data.</text>
</comment>
<name>A0A2A5IZE9_RHOSG</name>
<gene>
    <name evidence="3" type="ORF">CHR55_32255</name>
</gene>
<dbReference type="EMBL" id="NOVD01000069">
    <property type="protein sequence ID" value="PCK22496.1"/>
    <property type="molecule type" value="Genomic_DNA"/>
</dbReference>
<dbReference type="InterPro" id="IPR032466">
    <property type="entry name" value="Metal_Hydrolase"/>
</dbReference>
<dbReference type="Proteomes" id="UP000230886">
    <property type="component" value="Unassembled WGS sequence"/>
</dbReference>
<dbReference type="AlphaFoldDB" id="A0A2A5IZE9"/>
<reference evidence="3 4" key="1">
    <citation type="submission" date="2017-07" db="EMBL/GenBank/DDBJ databases">
        <title>Draft sequence of Rhodococcus enclensis 23b-28.</title>
        <authorList>
            <person name="Besaury L."/>
            <person name="Sancelme M."/>
            <person name="Amato P."/>
            <person name="Lallement A."/>
            <person name="Delort A.-M."/>
        </authorList>
    </citation>
    <scope>NUCLEOTIDE SEQUENCE [LARGE SCALE GENOMIC DNA]</scope>
    <source>
        <strain evidence="3 4">23b-28</strain>
    </source>
</reference>
<keyword evidence="3" id="KW-0378">Hydrolase</keyword>
<accession>A0A2A5IZE9</accession>
<organism evidence="3 4">
    <name type="scientific">Rhodococcus qingshengii</name>
    <dbReference type="NCBI Taxonomy" id="334542"/>
    <lineage>
        <taxon>Bacteria</taxon>
        <taxon>Bacillati</taxon>
        <taxon>Actinomycetota</taxon>
        <taxon>Actinomycetes</taxon>
        <taxon>Mycobacteriales</taxon>
        <taxon>Nocardiaceae</taxon>
        <taxon>Rhodococcus</taxon>
        <taxon>Rhodococcus erythropolis group</taxon>
    </lineage>
</organism>
<sequence length="302" mass="34276">MCNSTVGDDQFEPDEAKDVRAVWRSLGLPGIIDVHTHFMPQAVIDKVWAYFDGVLPSTGIDWSITYRSDESTRVRTLEDFGVQKFTSMIYPHKPEMAEWLNSWAHDFAVRTPQCLSTATFFPEASAARYVGESIDRGVRIFKSHIQVGNYDPNNAILDQVWGQIEDAGLPVVIHCGSGPAPGRYTGPARIESLLARFPDLALVIAHMGMPEYSEFLRIAERYPKTRFDTTMSFTDFTNRFARFPDDERETLIALEDRILFGSDFPNIPYKYADALRAIVDLDLGAAWCRKVLYENALELFEL</sequence>
<protein>
    <submittedName>
        <fullName evidence="3">Amidohydrolase</fullName>
    </submittedName>
</protein>